<proteinExistence type="predicted"/>
<name>S4P8Y5_9NEOP</name>
<dbReference type="AlphaFoldDB" id="S4P8Y5"/>
<evidence type="ECO:0000313" key="1">
    <source>
        <dbReference type="EMBL" id="JAA86814.1"/>
    </source>
</evidence>
<dbReference type="EMBL" id="GAIX01005746">
    <property type="protein sequence ID" value="JAA86814.1"/>
    <property type="molecule type" value="Transcribed_RNA"/>
</dbReference>
<sequence>MLVACMYVRVLVRIASAGVQALSMELFSGIGFVLTSYTETSEGTFKLCFKYVLKIEPKEISSDFLTIDLAEAGEATVSDIYKCRN</sequence>
<organism evidence="1">
    <name type="scientific">Pararge aegeria</name>
    <name type="common">speckled wood butterfly</name>
    <dbReference type="NCBI Taxonomy" id="116150"/>
    <lineage>
        <taxon>Eukaryota</taxon>
        <taxon>Metazoa</taxon>
        <taxon>Ecdysozoa</taxon>
        <taxon>Arthropoda</taxon>
        <taxon>Hexapoda</taxon>
        <taxon>Insecta</taxon>
        <taxon>Pterygota</taxon>
        <taxon>Neoptera</taxon>
        <taxon>Endopterygota</taxon>
        <taxon>Lepidoptera</taxon>
        <taxon>Glossata</taxon>
        <taxon>Ditrysia</taxon>
        <taxon>Papilionoidea</taxon>
        <taxon>Nymphalidae</taxon>
        <taxon>Satyrinae</taxon>
        <taxon>Satyrini</taxon>
        <taxon>Parargina</taxon>
        <taxon>Pararge</taxon>
    </lineage>
</organism>
<reference evidence="1" key="2">
    <citation type="submission" date="2013-05" db="EMBL/GenBank/DDBJ databases">
        <authorList>
            <person name="Carter J.-M."/>
            <person name="Baker S.C."/>
            <person name="Pink R."/>
            <person name="Carter D.R.F."/>
            <person name="Collins A."/>
            <person name="Tomlin J."/>
            <person name="Gibbs M."/>
            <person name="Breuker C.J."/>
        </authorList>
    </citation>
    <scope>NUCLEOTIDE SEQUENCE</scope>
    <source>
        <tissue evidence="1">Ovary</tissue>
    </source>
</reference>
<accession>S4P8Y5</accession>
<protein>
    <submittedName>
        <fullName evidence="1">Uncharacterized protein</fullName>
    </submittedName>
</protein>
<reference evidence="1" key="1">
    <citation type="journal article" date="2013" name="BMC Genomics">
        <title>Unscrambling butterfly oogenesis.</title>
        <authorList>
            <person name="Carter J.M."/>
            <person name="Baker S.C."/>
            <person name="Pink R."/>
            <person name="Carter D.R."/>
            <person name="Collins A."/>
            <person name="Tomlin J."/>
            <person name="Gibbs M."/>
            <person name="Breuker C.J."/>
        </authorList>
    </citation>
    <scope>NUCLEOTIDE SEQUENCE</scope>
    <source>
        <tissue evidence="1">Ovary</tissue>
    </source>
</reference>